<feature type="region of interest" description="Disordered" evidence="4">
    <location>
        <begin position="460"/>
        <end position="479"/>
    </location>
</feature>
<dbReference type="PANTHER" id="PTHR24173:SF1">
    <property type="entry name" value="ANKYRIN REPEAT DOMAIN-CONTAINING PROTEIN 33B"/>
    <property type="match status" value="1"/>
</dbReference>
<dbReference type="Gene3D" id="1.25.40.20">
    <property type="entry name" value="Ankyrin repeat-containing domain"/>
    <property type="match status" value="1"/>
</dbReference>
<evidence type="ECO:0000256" key="3">
    <source>
        <dbReference type="PROSITE-ProRule" id="PRU00023"/>
    </source>
</evidence>
<dbReference type="OrthoDB" id="10057496at2759"/>
<evidence type="ECO:0000313" key="5">
    <source>
        <dbReference type="EMBL" id="GCB68421.1"/>
    </source>
</evidence>
<keyword evidence="2 3" id="KW-0040">ANK repeat</keyword>
<feature type="repeat" description="ANK" evidence="3">
    <location>
        <begin position="150"/>
        <end position="182"/>
    </location>
</feature>
<dbReference type="SMART" id="SM00248">
    <property type="entry name" value="ANK"/>
    <property type="match status" value="3"/>
</dbReference>
<proteinExistence type="predicted"/>
<dbReference type="EMBL" id="BFAA01003105">
    <property type="protein sequence ID" value="GCB68421.1"/>
    <property type="molecule type" value="Genomic_DNA"/>
</dbReference>
<evidence type="ECO:0000256" key="2">
    <source>
        <dbReference type="ARBA" id="ARBA00023043"/>
    </source>
</evidence>
<evidence type="ECO:0000256" key="1">
    <source>
        <dbReference type="ARBA" id="ARBA00022737"/>
    </source>
</evidence>
<dbReference type="PROSITE" id="PS50297">
    <property type="entry name" value="ANK_REP_REGION"/>
    <property type="match status" value="1"/>
</dbReference>
<protein>
    <submittedName>
        <fullName evidence="5">Uncharacterized protein</fullName>
    </submittedName>
</protein>
<dbReference type="OMA" id="ERPCPYQ"/>
<keyword evidence="1" id="KW-0677">Repeat</keyword>
<comment type="caution">
    <text evidence="5">The sequence shown here is derived from an EMBL/GenBank/DDBJ whole genome shotgun (WGS) entry which is preliminary data.</text>
</comment>
<dbReference type="AlphaFoldDB" id="A0A401P5J7"/>
<feature type="region of interest" description="Disordered" evidence="4">
    <location>
        <begin position="376"/>
        <end position="398"/>
    </location>
</feature>
<dbReference type="PANTHER" id="PTHR24173">
    <property type="entry name" value="ANKYRIN REPEAT CONTAINING"/>
    <property type="match status" value="1"/>
</dbReference>
<dbReference type="Pfam" id="PF12796">
    <property type="entry name" value="Ank_2"/>
    <property type="match status" value="1"/>
</dbReference>
<feature type="compositionally biased region" description="Polar residues" evidence="4">
    <location>
        <begin position="387"/>
        <end position="398"/>
    </location>
</feature>
<dbReference type="PROSITE" id="PS50088">
    <property type="entry name" value="ANK_REPEAT"/>
    <property type="match status" value="2"/>
</dbReference>
<feature type="repeat" description="ANK" evidence="3">
    <location>
        <begin position="185"/>
        <end position="217"/>
    </location>
</feature>
<name>A0A401P5J7_SCYTO</name>
<dbReference type="Proteomes" id="UP000288216">
    <property type="component" value="Unassembled WGS sequence"/>
</dbReference>
<dbReference type="InterPro" id="IPR036770">
    <property type="entry name" value="Ankyrin_rpt-contain_sf"/>
</dbReference>
<dbReference type="Pfam" id="PF00023">
    <property type="entry name" value="Ank"/>
    <property type="match status" value="1"/>
</dbReference>
<accession>A0A401P5J7</accession>
<dbReference type="SUPFAM" id="SSF48403">
    <property type="entry name" value="Ankyrin repeat"/>
    <property type="match status" value="1"/>
</dbReference>
<sequence>MLLMTEARRGEDSGRLGTIVMSPNTTHLLQLPEEEEWDDPELEDENEVDQELDTCSILSDDSFYPPNLQSISSESEIVTNGPLSVYRACAMNNAVGLKELMCQELSKRDVMERDRNGKTGLMVACYQGFMDIVFLLAECPHLDINWQDKEGNTALIIAVQAGHITITNYLLNYFTGIDIERRNIHGFTALMKAAMQGKMDCVRALMLAGADLNATDPGRGFTPQQWAQFTGRHETISLMRKLQAKPCPVQFSDRYKPEWPRLRELVTKANEPKNCLEKIYETITSALTINFPRDPEEDGPLDHMVKMTTAICSPFVATGCRTVCPSSPPCVGKRRITVPEILRKQRSREVKAPVKDYIKHQKLFQNSQLVVLPKGKERRASLPPLTSPSKHMTATSSRRGSLMPLSMIKLRSVQPGIVVPKVRVFKAPTPTYEPERVRRKSSVKGSNFLEPPQWRYKELKEERKKAEEEEKKRAEEAERVRVEKMAAKRERAEKIAAKRKS</sequence>
<gene>
    <name evidence="5" type="ORF">scyTo_0008226</name>
</gene>
<evidence type="ECO:0000256" key="4">
    <source>
        <dbReference type="SAM" id="MobiDB-lite"/>
    </source>
</evidence>
<keyword evidence="6" id="KW-1185">Reference proteome</keyword>
<dbReference type="STRING" id="75743.A0A401P5J7"/>
<evidence type="ECO:0000313" key="6">
    <source>
        <dbReference type="Proteomes" id="UP000288216"/>
    </source>
</evidence>
<reference evidence="5 6" key="1">
    <citation type="journal article" date="2018" name="Nat. Ecol. Evol.">
        <title>Shark genomes provide insights into elasmobranch evolution and the origin of vertebrates.</title>
        <authorList>
            <person name="Hara Y"/>
            <person name="Yamaguchi K"/>
            <person name="Onimaru K"/>
            <person name="Kadota M"/>
            <person name="Koyanagi M"/>
            <person name="Keeley SD"/>
            <person name="Tatsumi K"/>
            <person name="Tanaka K"/>
            <person name="Motone F"/>
            <person name="Kageyama Y"/>
            <person name="Nozu R"/>
            <person name="Adachi N"/>
            <person name="Nishimura O"/>
            <person name="Nakagawa R"/>
            <person name="Tanegashima C"/>
            <person name="Kiyatake I"/>
            <person name="Matsumoto R"/>
            <person name="Murakumo K"/>
            <person name="Nishida K"/>
            <person name="Terakita A"/>
            <person name="Kuratani S"/>
            <person name="Sato K"/>
            <person name="Hyodo S Kuraku.S."/>
        </authorList>
    </citation>
    <scope>NUCLEOTIDE SEQUENCE [LARGE SCALE GENOMIC DNA]</scope>
</reference>
<dbReference type="InterPro" id="IPR002110">
    <property type="entry name" value="Ankyrin_rpt"/>
</dbReference>
<organism evidence="5 6">
    <name type="scientific">Scyliorhinus torazame</name>
    <name type="common">Cloudy catshark</name>
    <name type="synonym">Catulus torazame</name>
    <dbReference type="NCBI Taxonomy" id="75743"/>
    <lineage>
        <taxon>Eukaryota</taxon>
        <taxon>Metazoa</taxon>
        <taxon>Chordata</taxon>
        <taxon>Craniata</taxon>
        <taxon>Vertebrata</taxon>
        <taxon>Chondrichthyes</taxon>
        <taxon>Elasmobranchii</taxon>
        <taxon>Galeomorphii</taxon>
        <taxon>Galeoidea</taxon>
        <taxon>Carcharhiniformes</taxon>
        <taxon>Scyliorhinidae</taxon>
        <taxon>Scyliorhinus</taxon>
    </lineage>
</organism>